<dbReference type="EMBL" id="CP015581">
    <property type="protein sequence ID" value="ARU99401.1"/>
    <property type="molecule type" value="Genomic_DNA"/>
</dbReference>
<dbReference type="AlphaFoldDB" id="A0A1Y0LN03"/>
<evidence type="ECO:0000313" key="4">
    <source>
        <dbReference type="Proteomes" id="UP000195814"/>
    </source>
</evidence>
<gene>
    <name evidence="1" type="ORF">A7K98_17410</name>
    <name evidence="2" type="ORF">A7K99_17395</name>
</gene>
<dbReference type="EMBL" id="CP015579">
    <property type="protein sequence ID" value="ARU95360.1"/>
    <property type="molecule type" value="Genomic_DNA"/>
</dbReference>
<dbReference type="KEGG" id="tci:A7K98_17410"/>
<name>A0A1Y0LN03_TATCI</name>
<dbReference type="SUPFAM" id="SSF53850">
    <property type="entry name" value="Periplasmic binding protein-like II"/>
    <property type="match status" value="1"/>
</dbReference>
<dbReference type="Proteomes" id="UP000195814">
    <property type="component" value="Chromosome"/>
</dbReference>
<protein>
    <submittedName>
        <fullName evidence="1">Uncharacterized protein</fullName>
    </submittedName>
</protein>
<dbReference type="Proteomes" id="UP000195729">
    <property type="component" value="Chromosome"/>
</dbReference>
<keyword evidence="3" id="KW-1185">Reference proteome</keyword>
<organism evidence="1 4">
    <name type="scientific">Tatumella citrea</name>
    <name type="common">Pantoea citrea</name>
    <dbReference type="NCBI Taxonomy" id="53336"/>
    <lineage>
        <taxon>Bacteria</taxon>
        <taxon>Pseudomonadati</taxon>
        <taxon>Pseudomonadota</taxon>
        <taxon>Gammaproteobacteria</taxon>
        <taxon>Enterobacterales</taxon>
        <taxon>Erwiniaceae</taxon>
        <taxon>Tatumella</taxon>
    </lineage>
</organism>
<accession>A0A1Y0LN03</accession>
<dbReference type="Gene3D" id="3.40.190.290">
    <property type="match status" value="1"/>
</dbReference>
<evidence type="ECO:0000313" key="1">
    <source>
        <dbReference type="EMBL" id="ARU95360.1"/>
    </source>
</evidence>
<evidence type="ECO:0000313" key="3">
    <source>
        <dbReference type="Proteomes" id="UP000195729"/>
    </source>
</evidence>
<proteinExistence type="predicted"/>
<evidence type="ECO:0000313" key="2">
    <source>
        <dbReference type="EMBL" id="ARU99401.1"/>
    </source>
</evidence>
<reference evidence="3 4" key="1">
    <citation type="submission" date="2016-05" db="EMBL/GenBank/DDBJ databases">
        <title>Complete genome sequence of two 2,5-diketo-D-glunonic acid producing strain Tatumella citrea.</title>
        <authorList>
            <person name="Duan C."/>
            <person name="Yang J."/>
            <person name="Yang S."/>
        </authorList>
    </citation>
    <scope>NUCLEOTIDE SEQUENCE [LARGE SCALE GENOMIC DNA]</scope>
    <source>
        <strain evidence="2 3">ATCC 39140</strain>
        <strain evidence="1 4">DSM 13699</strain>
    </source>
</reference>
<sequence length="90" mass="10024">MTVTDPDCQIKSFFRKINYPIGKTGFDFQQWMSGKKLTGERDNTGLVAKKLGIQKLVVCAAPDYPERSGIPKTPEDLKGRDCVTGWKKSG</sequence>